<dbReference type="InterPro" id="IPR031656">
    <property type="entry name" value="DAO_C"/>
</dbReference>
<keyword evidence="9" id="KW-1185">Reference proteome</keyword>
<dbReference type="GO" id="GO:0004368">
    <property type="term" value="F:glycerol-3-phosphate dehydrogenase (quinone) activity"/>
    <property type="evidence" value="ECO:0007669"/>
    <property type="project" value="UniProtKB-EC"/>
</dbReference>
<sequence>MGVFARRLAYSSLAVGASTALGGAFLWRRHNKGKVPEGTKYYVTPTGPSGASGALAGPRKAPYLPPSREEMIAKMKQDRFDVLVIGGGATGAGVVFDASARGLKCCLIEQNDFSSGTSAKSTKLIHGGIRYLQKAFEELDFAQLSLVCEALEERAHILQAAPHIAQPLAILMPIYKLWQIPYFWLGVKAYGFIANLVCCGDTEVPPTSYLPAGTSAFSMPVLPARGLKGSLLYFDGQMNDSRLCLSLALSPTIPGYVEGMQQAAAANHVRAKEFIKDENKKIIGVRVEDKEANEEFIIYAKVVVNCAGPQADIVRKMDHPDAPCLLTPASGAHIVLPHWYTHHTPFGLLLPETSDGRVLFLLPWEGHTIAGTTDAPAVESEDPRAKAADVDFLVEEIASYLKVDADKMRADIQSVWCGNRPLVSQTPSAQDTAGVVRSHTVLVDESSGLVSLVGGKWTTYRRMAEDAVDKLLLVHHEKVAASTPCRTKGMKIQGAVDPLGRLSPADCRFSSGKLESELASSFPSLSFEQRAHLIRHYGFLSRDVLSLAQTEGLMDPLVEGHPYLKAEVVFACRNEQARSVCDVLARRLPLFFLDQQQGLRAIDQVCALMSKELGWTATIANKKKEEAINYAKTFTVCS</sequence>
<dbReference type="SUPFAM" id="SSF51905">
    <property type="entry name" value="FAD/NAD(P)-binding domain"/>
    <property type="match status" value="1"/>
</dbReference>
<feature type="domain" description="FAD dependent oxidoreductase" evidence="7">
    <location>
        <begin position="81"/>
        <end position="461"/>
    </location>
</feature>
<evidence type="ECO:0000256" key="6">
    <source>
        <dbReference type="ARBA" id="ARBA00023002"/>
    </source>
</evidence>
<evidence type="ECO:0000256" key="1">
    <source>
        <dbReference type="ARBA" id="ARBA00001974"/>
    </source>
</evidence>
<dbReference type="Pfam" id="PF01266">
    <property type="entry name" value="DAO"/>
    <property type="match status" value="1"/>
</dbReference>
<dbReference type="Pfam" id="PF16901">
    <property type="entry name" value="DAO_C"/>
    <property type="match status" value="1"/>
</dbReference>
<dbReference type="AlphaFoldDB" id="A0A6P6RUG3"/>
<organism evidence="9 10">
    <name type="scientific">Cyclospora cayetanensis</name>
    <dbReference type="NCBI Taxonomy" id="88456"/>
    <lineage>
        <taxon>Eukaryota</taxon>
        <taxon>Sar</taxon>
        <taxon>Alveolata</taxon>
        <taxon>Apicomplexa</taxon>
        <taxon>Conoidasida</taxon>
        <taxon>Coccidia</taxon>
        <taxon>Eucoccidiorida</taxon>
        <taxon>Eimeriorina</taxon>
        <taxon>Eimeriidae</taxon>
        <taxon>Cyclospora</taxon>
    </lineage>
</organism>
<keyword evidence="4" id="KW-0285">Flavoprotein</keyword>
<dbReference type="Proteomes" id="UP000515125">
    <property type="component" value="Unplaced"/>
</dbReference>
<dbReference type="InterPro" id="IPR036188">
    <property type="entry name" value="FAD/NAD-bd_sf"/>
</dbReference>
<evidence type="ECO:0000259" key="8">
    <source>
        <dbReference type="Pfam" id="PF16901"/>
    </source>
</evidence>
<dbReference type="Gene3D" id="3.50.50.60">
    <property type="entry name" value="FAD/NAD(P)-binding domain"/>
    <property type="match status" value="1"/>
</dbReference>
<keyword evidence="6" id="KW-0560">Oxidoreductase</keyword>
<evidence type="ECO:0000259" key="7">
    <source>
        <dbReference type="Pfam" id="PF01266"/>
    </source>
</evidence>
<feature type="domain" description="Alpha-glycerophosphate oxidase C-terminal" evidence="8">
    <location>
        <begin position="485"/>
        <end position="617"/>
    </location>
</feature>
<dbReference type="PRINTS" id="PR01001">
    <property type="entry name" value="FADG3PDH"/>
</dbReference>
<keyword evidence="5" id="KW-0274">FAD</keyword>
<dbReference type="RefSeq" id="XP_026190750.1">
    <property type="nucleotide sequence ID" value="XM_026334965.1"/>
</dbReference>
<gene>
    <name evidence="10" type="primary">LOC34622526</name>
</gene>
<comment type="cofactor">
    <cofactor evidence="1">
        <name>FAD</name>
        <dbReference type="ChEBI" id="CHEBI:57692"/>
    </cofactor>
</comment>
<dbReference type="GO" id="GO:0006072">
    <property type="term" value="P:glycerol-3-phosphate metabolic process"/>
    <property type="evidence" value="ECO:0007669"/>
    <property type="project" value="InterPro"/>
</dbReference>
<dbReference type="GO" id="GO:0005739">
    <property type="term" value="C:mitochondrion"/>
    <property type="evidence" value="ECO:0007669"/>
    <property type="project" value="TreeGrafter"/>
</dbReference>
<evidence type="ECO:0000313" key="10">
    <source>
        <dbReference type="RefSeq" id="XP_026190750.1"/>
    </source>
</evidence>
<dbReference type="InterPro" id="IPR006076">
    <property type="entry name" value="FAD-dep_OxRdtase"/>
</dbReference>
<dbReference type="PANTHER" id="PTHR11985">
    <property type="entry name" value="GLYCEROL-3-PHOSPHATE DEHYDROGENASE"/>
    <property type="match status" value="1"/>
</dbReference>
<evidence type="ECO:0000256" key="4">
    <source>
        <dbReference type="ARBA" id="ARBA00022630"/>
    </source>
</evidence>
<dbReference type="EC" id="1.1.5.3" evidence="3"/>
<dbReference type="Gene3D" id="3.30.9.10">
    <property type="entry name" value="D-Amino Acid Oxidase, subunit A, domain 2"/>
    <property type="match status" value="1"/>
</dbReference>
<name>A0A6P6RUG3_9EIME</name>
<dbReference type="Gene3D" id="1.10.8.870">
    <property type="entry name" value="Alpha-glycerophosphate oxidase, cap domain"/>
    <property type="match status" value="1"/>
</dbReference>
<evidence type="ECO:0000256" key="5">
    <source>
        <dbReference type="ARBA" id="ARBA00022827"/>
    </source>
</evidence>
<proteinExistence type="inferred from homology"/>
<dbReference type="SUPFAM" id="SSF54373">
    <property type="entry name" value="FAD-linked reductases, C-terminal domain"/>
    <property type="match status" value="1"/>
</dbReference>
<dbReference type="GeneID" id="34622526"/>
<evidence type="ECO:0000256" key="2">
    <source>
        <dbReference type="ARBA" id="ARBA00007330"/>
    </source>
</evidence>
<comment type="similarity">
    <text evidence="2">Belongs to the FAD-dependent glycerol-3-phosphate dehydrogenase family.</text>
</comment>
<dbReference type="InterPro" id="IPR000447">
    <property type="entry name" value="G3P_DH_FAD-dep"/>
</dbReference>
<dbReference type="PROSITE" id="PS00978">
    <property type="entry name" value="FAD_G3PDH_2"/>
    <property type="match status" value="1"/>
</dbReference>
<reference evidence="10" key="1">
    <citation type="submission" date="2025-08" db="UniProtKB">
        <authorList>
            <consortium name="RefSeq"/>
        </authorList>
    </citation>
    <scope>IDENTIFICATION</scope>
</reference>
<dbReference type="InterPro" id="IPR038299">
    <property type="entry name" value="DAO_C_sf"/>
</dbReference>
<accession>A0A6P6RUG3</accession>
<evidence type="ECO:0000256" key="3">
    <source>
        <dbReference type="ARBA" id="ARBA00013029"/>
    </source>
</evidence>
<protein>
    <recommendedName>
        <fullName evidence="3">glycerol-3-phosphate dehydrogenase</fullName>
        <ecNumber evidence="3">1.1.5.3</ecNumber>
    </recommendedName>
</protein>
<dbReference type="OrthoDB" id="354166at2759"/>
<evidence type="ECO:0000313" key="9">
    <source>
        <dbReference type="Proteomes" id="UP000515125"/>
    </source>
</evidence>
<dbReference type="PANTHER" id="PTHR11985:SF15">
    <property type="entry name" value="GLYCEROL-3-PHOSPHATE DEHYDROGENASE, MITOCHONDRIAL"/>
    <property type="match status" value="1"/>
</dbReference>